<comment type="caution">
    <text evidence="3">The sequence shown here is derived from an EMBL/GenBank/DDBJ whole genome shotgun (WGS) entry which is preliminary data.</text>
</comment>
<dbReference type="SUPFAM" id="SSF52402">
    <property type="entry name" value="Adenine nucleotide alpha hydrolases-like"/>
    <property type="match status" value="1"/>
</dbReference>
<reference evidence="3 4" key="1">
    <citation type="submission" date="2016-12" db="EMBL/GenBank/DDBJ databases">
        <title>The draft genome sequence of HSLHS2.</title>
        <authorList>
            <person name="Hu D."/>
            <person name="Wang L."/>
            <person name="Shao Z."/>
        </authorList>
    </citation>
    <scope>NUCLEOTIDE SEQUENCE [LARGE SCALE GENOMIC DNA]</scope>
    <source>
        <strain evidence="3">MCCC 1A06712</strain>
    </source>
</reference>
<dbReference type="AlphaFoldDB" id="A0A251WVS9"/>
<dbReference type="PRINTS" id="PR01438">
    <property type="entry name" value="UNVRSLSTRESS"/>
</dbReference>
<dbReference type="PANTHER" id="PTHR46268">
    <property type="entry name" value="STRESS RESPONSE PROTEIN NHAX"/>
    <property type="match status" value="1"/>
</dbReference>
<name>A0A251WVS9_9RHOB</name>
<dbReference type="Proteomes" id="UP000194664">
    <property type="component" value="Unassembled WGS sequence"/>
</dbReference>
<evidence type="ECO:0000313" key="4">
    <source>
        <dbReference type="Proteomes" id="UP000194664"/>
    </source>
</evidence>
<dbReference type="RefSeq" id="WP_086452558.1">
    <property type="nucleotide sequence ID" value="NZ_MSPP01000008.1"/>
</dbReference>
<dbReference type="EMBL" id="MSPP01000008">
    <property type="protein sequence ID" value="OUD08164.1"/>
    <property type="molecule type" value="Genomic_DNA"/>
</dbReference>
<dbReference type="CDD" id="cd00293">
    <property type="entry name" value="USP-like"/>
    <property type="match status" value="1"/>
</dbReference>
<evidence type="ECO:0000313" key="3">
    <source>
        <dbReference type="EMBL" id="OUD08164.1"/>
    </source>
</evidence>
<sequence length="135" mass="14714">MYKHVLVPVAFDAGFEHLDPLPIAKTLVAGGGKISLLHVMEEVPSYAVSFMPDDFRNESRDAIRAELQGMAARLPNANVWVVDGHAGRTVLDWAEEHAVDLIVMASHHPGLGDYLLGSTAARVVRHANCSVHVIR</sequence>
<evidence type="ECO:0000256" key="1">
    <source>
        <dbReference type="ARBA" id="ARBA00008791"/>
    </source>
</evidence>
<feature type="domain" description="UspA" evidence="2">
    <location>
        <begin position="1"/>
        <end position="135"/>
    </location>
</feature>
<dbReference type="InterPro" id="IPR006016">
    <property type="entry name" value="UspA"/>
</dbReference>
<accession>A0A251WVS9</accession>
<protein>
    <submittedName>
        <fullName evidence="3">Universal stress protein</fullName>
    </submittedName>
</protein>
<organism evidence="3 4">
    <name type="scientific">Marivivens niveibacter</name>
    <dbReference type="NCBI Taxonomy" id="1930667"/>
    <lineage>
        <taxon>Bacteria</taxon>
        <taxon>Pseudomonadati</taxon>
        <taxon>Pseudomonadota</taxon>
        <taxon>Alphaproteobacteria</taxon>
        <taxon>Rhodobacterales</taxon>
        <taxon>Paracoccaceae</taxon>
        <taxon>Marivivens group</taxon>
        <taxon>Marivivens</taxon>
    </lineage>
</organism>
<keyword evidence="4" id="KW-1185">Reference proteome</keyword>
<comment type="similarity">
    <text evidence="1">Belongs to the universal stress protein A family.</text>
</comment>
<dbReference type="Pfam" id="PF00582">
    <property type="entry name" value="Usp"/>
    <property type="match status" value="1"/>
</dbReference>
<dbReference type="OrthoDB" id="9792500at2"/>
<dbReference type="InterPro" id="IPR014729">
    <property type="entry name" value="Rossmann-like_a/b/a_fold"/>
</dbReference>
<evidence type="ECO:0000259" key="2">
    <source>
        <dbReference type="Pfam" id="PF00582"/>
    </source>
</evidence>
<proteinExistence type="inferred from homology"/>
<gene>
    <name evidence="3" type="ORF">BVC71_15125</name>
</gene>
<dbReference type="PANTHER" id="PTHR46268:SF6">
    <property type="entry name" value="UNIVERSAL STRESS PROTEIN UP12"/>
    <property type="match status" value="1"/>
</dbReference>
<dbReference type="InterPro" id="IPR006015">
    <property type="entry name" value="Universal_stress_UspA"/>
</dbReference>
<dbReference type="Gene3D" id="3.40.50.620">
    <property type="entry name" value="HUPs"/>
    <property type="match status" value="1"/>
</dbReference>